<comment type="caution">
    <text evidence="1">The sequence shown here is derived from an EMBL/GenBank/DDBJ whole genome shotgun (WGS) entry which is preliminary data.</text>
</comment>
<gene>
    <name evidence="1" type="primary">Acey_s0235.g3188</name>
    <name evidence="1" type="ORF">Y032_0235g3188</name>
</gene>
<accession>A0A016SFJ9</accession>
<name>A0A016SFJ9_9BILA</name>
<reference evidence="2" key="1">
    <citation type="journal article" date="2015" name="Nat. Genet.">
        <title>The genome and transcriptome of the zoonotic hookworm Ancylostoma ceylanicum identify infection-specific gene families.</title>
        <authorList>
            <person name="Schwarz E.M."/>
            <person name="Hu Y."/>
            <person name="Antoshechkin I."/>
            <person name="Miller M.M."/>
            <person name="Sternberg P.W."/>
            <person name="Aroian R.V."/>
        </authorList>
    </citation>
    <scope>NUCLEOTIDE SEQUENCE</scope>
    <source>
        <strain evidence="2">HY135</strain>
    </source>
</reference>
<keyword evidence="2" id="KW-1185">Reference proteome</keyword>
<protein>
    <submittedName>
        <fullName evidence="1">Uncharacterized protein</fullName>
    </submittedName>
</protein>
<organism evidence="1 2">
    <name type="scientific">Ancylostoma ceylanicum</name>
    <dbReference type="NCBI Taxonomy" id="53326"/>
    <lineage>
        <taxon>Eukaryota</taxon>
        <taxon>Metazoa</taxon>
        <taxon>Ecdysozoa</taxon>
        <taxon>Nematoda</taxon>
        <taxon>Chromadorea</taxon>
        <taxon>Rhabditida</taxon>
        <taxon>Rhabditina</taxon>
        <taxon>Rhabditomorpha</taxon>
        <taxon>Strongyloidea</taxon>
        <taxon>Ancylostomatidae</taxon>
        <taxon>Ancylostomatinae</taxon>
        <taxon>Ancylostoma</taxon>
    </lineage>
</organism>
<dbReference type="AlphaFoldDB" id="A0A016SFJ9"/>
<evidence type="ECO:0000313" key="2">
    <source>
        <dbReference type="Proteomes" id="UP000024635"/>
    </source>
</evidence>
<dbReference type="Proteomes" id="UP000024635">
    <property type="component" value="Unassembled WGS sequence"/>
</dbReference>
<proteinExistence type="predicted"/>
<sequence length="71" mass="8044">MVKTCSFVLQSGPSPFCCARDGTLPNMGQLVQHVFLNLTRIAIDTGLEFRLELRKKLVTRKTTNEKSKMML</sequence>
<evidence type="ECO:0000313" key="1">
    <source>
        <dbReference type="EMBL" id="EYB89162.1"/>
    </source>
</evidence>
<dbReference type="EMBL" id="JARK01001571">
    <property type="protein sequence ID" value="EYB89162.1"/>
    <property type="molecule type" value="Genomic_DNA"/>
</dbReference>